<dbReference type="OrthoDB" id="9794601at2"/>
<dbReference type="Pfam" id="PF13432">
    <property type="entry name" value="TPR_16"/>
    <property type="match status" value="3"/>
</dbReference>
<name>A0A431VET7_9PROT</name>
<dbReference type="SMART" id="SM00028">
    <property type="entry name" value="TPR"/>
    <property type="match status" value="11"/>
</dbReference>
<proteinExistence type="predicted"/>
<comment type="caution">
    <text evidence="2">The sequence shown here is derived from an EMBL/GenBank/DDBJ whole genome shotgun (WGS) entry which is preliminary data.</text>
</comment>
<sequence length="739" mass="78870">MASVSEALSTALDLHTQGRLADAETLYRRVLDAVPRQADALHLLGLLMAQTGRMTEGLMRIETAIAINPAPAAYHLNHGKIADALERHEQALRGYANALFRQPGQADAEARLMMIARLRAEQSFDEGRFDEATRLYRRALALAPNDLAASFDHAIALKRCGRLPDAAHALTRTGRLDPTLDRVQVERAAILEAIGDLAGAAAAYRTAALITPTDSALCWAAAVMLHRSGAAPRSVLAAHRRFLALEPAHAAGWSNLCLILRCVGDRAPSVLTGRRAVACAPTDLAARVNLGAAQLVAEDPRAASATARMGVALEPGSASALLNLGAALTETGAATAAEPPLLRALRLAPGEPLALAQLGRVRAMLGLAQPAIAVLHRALATQPTDEEGWASLSRAQHLAGDVTVALTCARRALRLVPQHPRGSLGEAMALTAMGETARALVAYDRAIAAAPGLGTAFTQRALLLLRPVAPPPPPRAPSGRPRVMASQIGNAGRFGNQALQYAFLRLYTEHVGLELETPDWIGRALYGFDDPLPGTPLPTLHEDDGAFAAVLADREADRSAGHDIVGYFCGDTTPFAPFRARIQGWFQPVGAVAAHADAALAALRARGRTVVAIHLRRGDFGGGRFWIAPERWYLDWLARIWPTLDQPVLYVATDAPALVNRFARYAPLQATDLATPLPGAEFFADHWILSQADVMAASNSSFSITAAMFNARARLTVRPDRQSGQLVPFDPWAGPVLWE</sequence>
<dbReference type="GO" id="GO:0097363">
    <property type="term" value="F:protein O-acetylglucosaminyltransferase activity"/>
    <property type="evidence" value="ECO:0007669"/>
    <property type="project" value="TreeGrafter"/>
</dbReference>
<dbReference type="PROSITE" id="PS50005">
    <property type="entry name" value="TPR"/>
    <property type="match status" value="1"/>
</dbReference>
<dbReference type="AlphaFoldDB" id="A0A431VET7"/>
<keyword evidence="1" id="KW-0802">TPR repeat</keyword>
<evidence type="ECO:0000313" key="2">
    <source>
        <dbReference type="EMBL" id="RTR18054.1"/>
    </source>
</evidence>
<dbReference type="Proteomes" id="UP000277007">
    <property type="component" value="Unassembled WGS sequence"/>
</dbReference>
<gene>
    <name evidence="2" type="ORF">EJ903_16255</name>
</gene>
<feature type="repeat" description="TPR" evidence="1">
    <location>
        <begin position="113"/>
        <end position="146"/>
    </location>
</feature>
<dbReference type="InterPro" id="IPR037919">
    <property type="entry name" value="OGT"/>
</dbReference>
<dbReference type="InterPro" id="IPR019734">
    <property type="entry name" value="TPR_rpt"/>
</dbReference>
<dbReference type="InterPro" id="IPR011990">
    <property type="entry name" value="TPR-like_helical_dom_sf"/>
</dbReference>
<organism evidence="2 3">
    <name type="scientific">Azospirillum griseum</name>
    <dbReference type="NCBI Taxonomy" id="2496639"/>
    <lineage>
        <taxon>Bacteria</taxon>
        <taxon>Pseudomonadati</taxon>
        <taxon>Pseudomonadota</taxon>
        <taxon>Alphaproteobacteria</taxon>
        <taxon>Rhodospirillales</taxon>
        <taxon>Azospirillaceae</taxon>
        <taxon>Azospirillum</taxon>
    </lineage>
</organism>
<evidence type="ECO:0000256" key="1">
    <source>
        <dbReference type="PROSITE-ProRule" id="PRU00339"/>
    </source>
</evidence>
<protein>
    <submittedName>
        <fullName evidence="2">Tetratricopeptide repeat protein</fullName>
    </submittedName>
</protein>
<dbReference type="RefSeq" id="WP_126617330.1">
    <property type="nucleotide sequence ID" value="NZ_JBHUCY010000054.1"/>
</dbReference>
<reference evidence="2 3" key="1">
    <citation type="submission" date="2018-12" db="EMBL/GenBank/DDBJ databases">
        <authorList>
            <person name="Yang Y."/>
        </authorList>
    </citation>
    <scope>NUCLEOTIDE SEQUENCE [LARGE SCALE GENOMIC DNA]</scope>
    <source>
        <strain evidence="2 3">L-25-5w-1</strain>
    </source>
</reference>
<evidence type="ECO:0000313" key="3">
    <source>
        <dbReference type="Proteomes" id="UP000277007"/>
    </source>
</evidence>
<dbReference type="Gene3D" id="1.25.40.10">
    <property type="entry name" value="Tetratricopeptide repeat domain"/>
    <property type="match status" value="3"/>
</dbReference>
<keyword evidence="3" id="KW-1185">Reference proteome</keyword>
<dbReference type="PANTHER" id="PTHR44366:SF1">
    <property type="entry name" value="UDP-N-ACETYLGLUCOSAMINE--PEPTIDE N-ACETYLGLUCOSAMINYLTRANSFERASE 110 KDA SUBUNIT"/>
    <property type="match status" value="1"/>
</dbReference>
<dbReference type="PANTHER" id="PTHR44366">
    <property type="entry name" value="UDP-N-ACETYLGLUCOSAMINE--PEPTIDE N-ACETYLGLUCOSAMINYLTRANSFERASE 110 KDA SUBUNIT"/>
    <property type="match status" value="1"/>
</dbReference>
<dbReference type="SUPFAM" id="SSF48452">
    <property type="entry name" value="TPR-like"/>
    <property type="match status" value="2"/>
</dbReference>
<dbReference type="GO" id="GO:0006493">
    <property type="term" value="P:protein O-linked glycosylation"/>
    <property type="evidence" value="ECO:0007669"/>
    <property type="project" value="InterPro"/>
</dbReference>
<dbReference type="Gene3D" id="3.40.50.11350">
    <property type="match status" value="1"/>
</dbReference>
<accession>A0A431VET7</accession>
<dbReference type="EMBL" id="RXMA01000016">
    <property type="protein sequence ID" value="RTR18054.1"/>
    <property type="molecule type" value="Genomic_DNA"/>
</dbReference>
<dbReference type="Pfam" id="PF14559">
    <property type="entry name" value="TPR_19"/>
    <property type="match status" value="1"/>
</dbReference>